<evidence type="ECO:0000313" key="1">
    <source>
        <dbReference type="EMBL" id="KRX14154.1"/>
    </source>
</evidence>
<dbReference type="AlphaFoldDB" id="A0A0V0RII5"/>
<proteinExistence type="predicted"/>
<gene>
    <name evidence="1" type="ORF">T05_10041</name>
</gene>
<reference evidence="1 2" key="1">
    <citation type="submission" date="2015-01" db="EMBL/GenBank/DDBJ databases">
        <title>Evolution of Trichinella species and genotypes.</title>
        <authorList>
            <person name="Korhonen P.K."/>
            <person name="Edoardo P."/>
            <person name="Giuseppe L.R."/>
            <person name="Gasser R.B."/>
        </authorList>
    </citation>
    <scope>NUCLEOTIDE SEQUENCE [LARGE SCALE GENOMIC DNA]</scope>
    <source>
        <strain evidence="1">ISS417</strain>
    </source>
</reference>
<evidence type="ECO:0000313" key="2">
    <source>
        <dbReference type="Proteomes" id="UP000055048"/>
    </source>
</evidence>
<feature type="non-terminal residue" evidence="1">
    <location>
        <position position="1"/>
    </location>
</feature>
<sequence>LLDSLFSLTPHTIAWHGIFQMLDRGRYRILNCSMVSFRSRRT</sequence>
<accession>A0A0V0RII5</accession>
<organism evidence="1 2">
    <name type="scientific">Trichinella murrelli</name>
    <dbReference type="NCBI Taxonomy" id="144512"/>
    <lineage>
        <taxon>Eukaryota</taxon>
        <taxon>Metazoa</taxon>
        <taxon>Ecdysozoa</taxon>
        <taxon>Nematoda</taxon>
        <taxon>Enoplea</taxon>
        <taxon>Dorylaimia</taxon>
        <taxon>Trichinellida</taxon>
        <taxon>Trichinellidae</taxon>
        <taxon>Trichinella</taxon>
    </lineage>
</organism>
<comment type="caution">
    <text evidence="1">The sequence shown here is derived from an EMBL/GenBank/DDBJ whole genome shotgun (WGS) entry which is preliminary data.</text>
</comment>
<protein>
    <submittedName>
        <fullName evidence="1">Uncharacterized protein</fullName>
    </submittedName>
</protein>
<dbReference type="Proteomes" id="UP000055048">
    <property type="component" value="Unassembled WGS sequence"/>
</dbReference>
<name>A0A0V0RII5_9BILA</name>
<feature type="non-terminal residue" evidence="1">
    <location>
        <position position="42"/>
    </location>
</feature>
<dbReference type="EMBL" id="JYDJ01005168">
    <property type="protein sequence ID" value="KRX14154.1"/>
    <property type="molecule type" value="Genomic_DNA"/>
</dbReference>
<keyword evidence="2" id="KW-1185">Reference proteome</keyword>